<dbReference type="AlphaFoldDB" id="A0A3P1XDK3"/>
<gene>
    <name evidence="2" type="ORF">EII40_13495</name>
</gene>
<dbReference type="Proteomes" id="UP000278609">
    <property type="component" value="Unassembled WGS sequence"/>
</dbReference>
<keyword evidence="1" id="KW-0732">Signal</keyword>
<evidence type="ECO:0000313" key="2">
    <source>
        <dbReference type="EMBL" id="RRD56829.1"/>
    </source>
</evidence>
<dbReference type="OrthoDB" id="9768177at2"/>
<comment type="caution">
    <text evidence="2">The sequence shown here is derived from an EMBL/GenBank/DDBJ whole genome shotgun (WGS) entry which is preliminary data.</text>
</comment>
<protein>
    <submittedName>
        <fullName evidence="2">Uncharacterized protein</fullName>
    </submittedName>
</protein>
<feature type="signal peptide" evidence="1">
    <location>
        <begin position="1"/>
        <end position="23"/>
    </location>
</feature>
<organism evidence="2 3">
    <name type="scientific">Tannerella forsythia</name>
    <name type="common">Bacteroides forsythus</name>
    <dbReference type="NCBI Taxonomy" id="28112"/>
    <lineage>
        <taxon>Bacteria</taxon>
        <taxon>Pseudomonadati</taxon>
        <taxon>Bacteroidota</taxon>
        <taxon>Bacteroidia</taxon>
        <taxon>Bacteroidales</taxon>
        <taxon>Tannerellaceae</taxon>
        <taxon>Tannerella</taxon>
    </lineage>
</organism>
<dbReference type="EMBL" id="RQYS01000096">
    <property type="protein sequence ID" value="RRD56829.1"/>
    <property type="molecule type" value="Genomic_DNA"/>
</dbReference>
<feature type="chain" id="PRO_5018290332" evidence="1">
    <location>
        <begin position="24"/>
        <end position="105"/>
    </location>
</feature>
<name>A0A3P1XDK3_TANFO</name>
<reference evidence="2 3" key="1">
    <citation type="submission" date="2018-11" db="EMBL/GenBank/DDBJ databases">
        <title>Genomes From Bacteria Associated with the Canine Oral Cavity: a Test Case for Automated Genome-Based Taxonomic Assignment.</title>
        <authorList>
            <person name="Coil D.A."/>
            <person name="Jospin G."/>
            <person name="Darling A.E."/>
            <person name="Wallis C."/>
            <person name="Davis I.J."/>
            <person name="Harris S."/>
            <person name="Eisen J.A."/>
            <person name="Holcombe L.J."/>
            <person name="O'Flynn C."/>
        </authorList>
    </citation>
    <scope>NUCLEOTIDE SEQUENCE [LARGE SCALE GENOMIC DNA]</scope>
    <source>
        <strain evidence="2 3">OH2617_COT-023</strain>
    </source>
</reference>
<dbReference type="RefSeq" id="WP_124752736.1">
    <property type="nucleotide sequence ID" value="NZ_RQYS01000096.1"/>
</dbReference>
<evidence type="ECO:0000313" key="3">
    <source>
        <dbReference type="Proteomes" id="UP000278609"/>
    </source>
</evidence>
<sequence>MMRISFLLLFVFTLQLTAIGTEAQHAMVTMNSHTVSIKQLIHEIEQQTDYLVVYSNREVDTQREVRFRSKSDKVSSYLDEAFGTTDIGYEFENKYIVLVRKKNAG</sequence>
<proteinExistence type="predicted"/>
<evidence type="ECO:0000256" key="1">
    <source>
        <dbReference type="SAM" id="SignalP"/>
    </source>
</evidence>
<accession>A0A3P1XDK3</accession>